<feature type="transmembrane region" description="Helical" evidence="6">
    <location>
        <begin position="248"/>
        <end position="269"/>
    </location>
</feature>
<organism evidence="7 8">
    <name type="scientific">Commensalibacter melissae</name>
    <dbReference type="NCBI Taxonomy" id="2070537"/>
    <lineage>
        <taxon>Bacteria</taxon>
        <taxon>Pseudomonadati</taxon>
        <taxon>Pseudomonadota</taxon>
        <taxon>Alphaproteobacteria</taxon>
        <taxon>Acetobacterales</taxon>
        <taxon>Acetobacteraceae</taxon>
    </lineage>
</organism>
<dbReference type="InterPro" id="IPR004633">
    <property type="entry name" value="NaPi_cotrn-rel/YqeW-like"/>
</dbReference>
<evidence type="ECO:0000256" key="1">
    <source>
        <dbReference type="ARBA" id="ARBA00004651"/>
    </source>
</evidence>
<comment type="subcellular location">
    <subcellularLocation>
        <location evidence="1">Cell membrane</location>
        <topology evidence="1">Multi-pass membrane protein</topology>
    </subcellularLocation>
</comment>
<evidence type="ECO:0000313" key="8">
    <source>
        <dbReference type="Proteomes" id="UP000247565"/>
    </source>
</evidence>
<dbReference type="GeneID" id="83702492"/>
<sequence>MNFVTVIDLAGSVALLLWGVHMVQTGVQRAFGARLNHFLSTMLRNRFQSFIAGAGITAILQSSTATGLMITGFAANGVIGLPSALAVMLGANVGTTLIVQLLSFDVSRIAPLFVLVGVIMFRRGLNHIRDFGRVFIGLGLILISLHQFLVILHPYTNQPALRTVLGNITDMPFITILLSMILTWIMHSSVAVVLLIASFASHNVIPAETAFIMVLGANIGTALNPVIEGTGKNVIAKRLPMGNLINRVIGAAIVFIFIHPLTHWFTYYYPDINRSIANFHTLFNIATALLFLPFLTPYANLLKKIFPRTKEETVQDPSKPVYLDKSVIQSPILALGNATRESLRLCDILEKMLNGVDDSFKNQTPQIASAARRFDNTLDKLTNSIQSYVTGLDPEALNQNELNQVEKILTFCTQIANAGDVLDRNVLSTVQKMVKQRIILPKPMMDPLQKMMRRIHKNLHTTATLLINEDENIARKLAEEKDIFREIESKVIAIYYENLRQSTDDKKNQIQYGSFMIELARDLKRTNTHVVASAAYPVLDQNGMLLPSRLQPEEDTENYDNDPIKILQREDNILTRD</sequence>
<keyword evidence="5 6" id="KW-0472">Membrane</keyword>
<feature type="transmembrane region" description="Helical" evidence="6">
    <location>
        <begin position="47"/>
        <end position="73"/>
    </location>
</feature>
<accession>A0A318N6B3</accession>
<dbReference type="GO" id="GO:0005886">
    <property type="term" value="C:plasma membrane"/>
    <property type="evidence" value="ECO:0007669"/>
    <property type="project" value="UniProtKB-SubCell"/>
</dbReference>
<feature type="transmembrane region" description="Helical" evidence="6">
    <location>
        <begin position="281"/>
        <end position="301"/>
    </location>
</feature>
<evidence type="ECO:0000256" key="2">
    <source>
        <dbReference type="ARBA" id="ARBA00022475"/>
    </source>
</evidence>
<dbReference type="NCBIfam" id="TIGR00704">
    <property type="entry name" value="NaPi_cotrn_rel"/>
    <property type="match status" value="1"/>
</dbReference>
<evidence type="ECO:0000256" key="5">
    <source>
        <dbReference type="ARBA" id="ARBA00023136"/>
    </source>
</evidence>
<feature type="transmembrane region" description="Helical" evidence="6">
    <location>
        <begin position="109"/>
        <end position="125"/>
    </location>
</feature>
<dbReference type="SUPFAM" id="SSF109755">
    <property type="entry name" value="PhoU-like"/>
    <property type="match status" value="1"/>
</dbReference>
<feature type="transmembrane region" description="Helical" evidence="6">
    <location>
        <begin position="6"/>
        <end position="27"/>
    </location>
</feature>
<keyword evidence="2" id="KW-1003">Cell membrane</keyword>
<evidence type="ECO:0000256" key="4">
    <source>
        <dbReference type="ARBA" id="ARBA00022989"/>
    </source>
</evidence>
<dbReference type="GO" id="GO:0044341">
    <property type="term" value="P:sodium-dependent phosphate transport"/>
    <property type="evidence" value="ECO:0007669"/>
    <property type="project" value="InterPro"/>
</dbReference>
<dbReference type="Gene3D" id="1.20.58.220">
    <property type="entry name" value="Phosphate transport system protein phou homolog 2, domain 2"/>
    <property type="match status" value="1"/>
</dbReference>
<gene>
    <name evidence="7" type="ORF">DK869_03750</name>
</gene>
<dbReference type="Proteomes" id="UP000247565">
    <property type="component" value="Unassembled WGS sequence"/>
</dbReference>
<evidence type="ECO:0000256" key="6">
    <source>
        <dbReference type="SAM" id="Phobius"/>
    </source>
</evidence>
<keyword evidence="4 6" id="KW-1133">Transmembrane helix</keyword>
<keyword evidence="3 6" id="KW-0812">Transmembrane</keyword>
<feature type="transmembrane region" description="Helical" evidence="6">
    <location>
        <begin position="173"/>
        <end position="197"/>
    </location>
</feature>
<dbReference type="GO" id="GO:0005436">
    <property type="term" value="F:sodium:phosphate symporter activity"/>
    <property type="evidence" value="ECO:0007669"/>
    <property type="project" value="InterPro"/>
</dbReference>
<dbReference type="InterPro" id="IPR038078">
    <property type="entry name" value="PhoU-like_sf"/>
</dbReference>
<dbReference type="Pfam" id="PF02690">
    <property type="entry name" value="Na_Pi_cotrans"/>
    <property type="match status" value="2"/>
</dbReference>
<dbReference type="AlphaFoldDB" id="A0A318N6B3"/>
<keyword evidence="8" id="KW-1185">Reference proteome</keyword>
<comment type="caution">
    <text evidence="7">The sequence shown here is derived from an EMBL/GenBank/DDBJ whole genome shotgun (WGS) entry which is preliminary data.</text>
</comment>
<evidence type="ECO:0000313" key="7">
    <source>
        <dbReference type="EMBL" id="PXZ00532.1"/>
    </source>
</evidence>
<dbReference type="EMBL" id="QGLT01000002">
    <property type="protein sequence ID" value="PXZ00532.1"/>
    <property type="molecule type" value="Genomic_DNA"/>
</dbReference>
<feature type="transmembrane region" description="Helical" evidence="6">
    <location>
        <begin position="79"/>
        <end position="102"/>
    </location>
</feature>
<dbReference type="OrthoDB" id="5778511at2"/>
<name>A0A318N6B3_9PROT</name>
<feature type="transmembrane region" description="Helical" evidence="6">
    <location>
        <begin position="209"/>
        <end position="227"/>
    </location>
</feature>
<proteinExistence type="predicted"/>
<dbReference type="NCBIfam" id="NF037997">
    <property type="entry name" value="Na_Pi_symport"/>
    <property type="match status" value="1"/>
</dbReference>
<protein>
    <submittedName>
        <fullName evidence="7">Na/Pi cotransporter</fullName>
    </submittedName>
</protein>
<dbReference type="PANTHER" id="PTHR10010:SF46">
    <property type="entry name" value="SODIUM-DEPENDENT PHOSPHATE TRANSPORT PROTEIN 2B"/>
    <property type="match status" value="1"/>
</dbReference>
<dbReference type="PANTHER" id="PTHR10010">
    <property type="entry name" value="SOLUTE CARRIER FAMILY 34 SODIUM PHOSPHATE , MEMBER 2-RELATED"/>
    <property type="match status" value="1"/>
</dbReference>
<reference evidence="7 8" key="1">
    <citation type="submission" date="2018-05" db="EMBL/GenBank/DDBJ databases">
        <title>Reference genomes for bee gut microbiota database.</title>
        <authorList>
            <person name="Ellegaard K.M."/>
        </authorList>
    </citation>
    <scope>NUCLEOTIDE SEQUENCE [LARGE SCALE GENOMIC DNA]</scope>
    <source>
        <strain evidence="7 8">ESL0284</strain>
    </source>
</reference>
<dbReference type="RefSeq" id="WP_110438675.1">
    <property type="nucleotide sequence ID" value="NZ_CP033087.1"/>
</dbReference>
<evidence type="ECO:0000256" key="3">
    <source>
        <dbReference type="ARBA" id="ARBA00022692"/>
    </source>
</evidence>
<dbReference type="InterPro" id="IPR003841">
    <property type="entry name" value="Na/Pi_transpt"/>
</dbReference>
<feature type="transmembrane region" description="Helical" evidence="6">
    <location>
        <begin position="131"/>
        <end position="152"/>
    </location>
</feature>